<protein>
    <recommendedName>
        <fullName evidence="3">DUF2459 domain-containing protein</fullName>
    </recommendedName>
</protein>
<name>A0A1G8V7X2_9GAMM</name>
<dbReference type="Proteomes" id="UP000198525">
    <property type="component" value="Unassembled WGS sequence"/>
</dbReference>
<dbReference type="STRING" id="376427.SAMN04487954_106115"/>
<dbReference type="PROSITE" id="PS51257">
    <property type="entry name" value="PROKAR_LIPOPROTEIN"/>
    <property type="match status" value="1"/>
</dbReference>
<accession>A0A1G8V7X2</accession>
<dbReference type="AlphaFoldDB" id="A0A1G8V7X2"/>
<evidence type="ECO:0000313" key="1">
    <source>
        <dbReference type="EMBL" id="SDJ62171.1"/>
    </source>
</evidence>
<evidence type="ECO:0000313" key="2">
    <source>
        <dbReference type="Proteomes" id="UP000198525"/>
    </source>
</evidence>
<evidence type="ECO:0008006" key="3">
    <source>
        <dbReference type="Google" id="ProtNLM"/>
    </source>
</evidence>
<reference evidence="1 2" key="1">
    <citation type="submission" date="2016-10" db="EMBL/GenBank/DDBJ databases">
        <authorList>
            <person name="de Groot N.N."/>
        </authorList>
    </citation>
    <scope>NUCLEOTIDE SEQUENCE [LARGE SCALE GENOMIC DNA]</scope>
    <source>
        <strain evidence="1 2">CGMCC 1.6133</strain>
    </source>
</reference>
<proteinExistence type="predicted"/>
<sequence>MLPFRSRWRVHCRCVIWTALLALLAGCTGRLVPPAEVADPVDVYLLDHGRHASLVMPHHEGGVVRYSYGDWQWYVEGRRHLLSGAAAMLWPTAGALGRRIDEGLELPAQLSRLSPEGVAASHPLVVERSRARALSRRLDARFAAAGPGVESPEFNLVFVRDPRDYWLVHQSNLVVSGWLEELGVEVRGLPWLSRWRMTH</sequence>
<dbReference type="EMBL" id="FNES01000006">
    <property type="protein sequence ID" value="SDJ62171.1"/>
    <property type="molecule type" value="Genomic_DNA"/>
</dbReference>
<keyword evidence="2" id="KW-1185">Reference proteome</keyword>
<gene>
    <name evidence="1" type="ORF">SAMN04487954_106115</name>
</gene>
<organism evidence="1 2">
    <name type="scientific">Billgrantia gudaonensis</name>
    <dbReference type="NCBI Taxonomy" id="376427"/>
    <lineage>
        <taxon>Bacteria</taxon>
        <taxon>Pseudomonadati</taxon>
        <taxon>Pseudomonadota</taxon>
        <taxon>Gammaproteobacteria</taxon>
        <taxon>Oceanospirillales</taxon>
        <taxon>Halomonadaceae</taxon>
        <taxon>Billgrantia</taxon>
    </lineage>
</organism>